<comment type="caution">
    <text evidence="1">The sequence shown here is derived from an EMBL/GenBank/DDBJ whole genome shotgun (WGS) entry which is preliminary data.</text>
</comment>
<gene>
    <name evidence="1" type="ORF">BG011_000028</name>
</gene>
<dbReference type="GO" id="GO:0005829">
    <property type="term" value="C:cytosol"/>
    <property type="evidence" value="ECO:0007669"/>
    <property type="project" value="TreeGrafter"/>
</dbReference>
<proteinExistence type="predicted"/>
<dbReference type="EMBL" id="JAAAJA010000001">
    <property type="protein sequence ID" value="KAG0267716.1"/>
    <property type="molecule type" value="Genomic_DNA"/>
</dbReference>
<dbReference type="Pfam" id="PF08282">
    <property type="entry name" value="Hydrolase_3"/>
    <property type="match status" value="3"/>
</dbReference>
<dbReference type="AlphaFoldDB" id="A0A9P6UBL5"/>
<dbReference type="Gene3D" id="3.30.1240.10">
    <property type="match status" value="2"/>
</dbReference>
<organism evidence="1 2">
    <name type="scientific">Mortierella polycephala</name>
    <dbReference type="NCBI Taxonomy" id="41804"/>
    <lineage>
        <taxon>Eukaryota</taxon>
        <taxon>Fungi</taxon>
        <taxon>Fungi incertae sedis</taxon>
        <taxon>Mucoromycota</taxon>
        <taxon>Mortierellomycotina</taxon>
        <taxon>Mortierellomycetes</taxon>
        <taxon>Mortierellales</taxon>
        <taxon>Mortierellaceae</taxon>
        <taxon>Mortierella</taxon>
    </lineage>
</organism>
<dbReference type="Gene3D" id="3.40.50.1000">
    <property type="entry name" value="HAD superfamily/HAD-like"/>
    <property type="match status" value="3"/>
</dbReference>
<dbReference type="SUPFAM" id="SSF56784">
    <property type="entry name" value="HAD-like"/>
    <property type="match status" value="1"/>
</dbReference>
<dbReference type="PANTHER" id="PTHR10000">
    <property type="entry name" value="PHOSPHOSERINE PHOSPHATASE"/>
    <property type="match status" value="1"/>
</dbReference>
<evidence type="ECO:0000313" key="1">
    <source>
        <dbReference type="EMBL" id="KAG0267716.1"/>
    </source>
</evidence>
<dbReference type="InterPro" id="IPR036412">
    <property type="entry name" value="HAD-like_sf"/>
</dbReference>
<protein>
    <recommendedName>
        <fullName evidence="3">HAD-like protein</fullName>
    </recommendedName>
</protein>
<accession>A0A9P6UBL5</accession>
<reference evidence="1" key="1">
    <citation type="journal article" date="2020" name="Fungal Divers.">
        <title>Resolving the Mortierellaceae phylogeny through synthesis of multi-gene phylogenetics and phylogenomics.</title>
        <authorList>
            <person name="Vandepol N."/>
            <person name="Liber J."/>
            <person name="Desiro A."/>
            <person name="Na H."/>
            <person name="Kennedy M."/>
            <person name="Barry K."/>
            <person name="Grigoriev I.V."/>
            <person name="Miller A.N."/>
            <person name="O'Donnell K."/>
            <person name="Stajich J.E."/>
            <person name="Bonito G."/>
        </authorList>
    </citation>
    <scope>NUCLEOTIDE SEQUENCE</scope>
    <source>
        <strain evidence="1">KOD948</strain>
    </source>
</reference>
<evidence type="ECO:0008006" key="3">
    <source>
        <dbReference type="Google" id="ProtNLM"/>
    </source>
</evidence>
<keyword evidence="2" id="KW-1185">Reference proteome</keyword>
<evidence type="ECO:0000313" key="2">
    <source>
        <dbReference type="Proteomes" id="UP000726737"/>
    </source>
</evidence>
<dbReference type="GO" id="GO:0000287">
    <property type="term" value="F:magnesium ion binding"/>
    <property type="evidence" value="ECO:0007669"/>
    <property type="project" value="TreeGrafter"/>
</dbReference>
<sequence length="405" mass="44808">MTTTQDSFHFSTRLPRLIVTDLDGTLLNPQHTISERSIQALSHAQKHHLHVANGKEDKETRTIQTNGSSTVNTIATTQKPIQIMIASGRSPRSIQKVIDLFKGQMIPDTVICCNGALNYNPHTKQIAHPQFIPLDQCLLMVQRLRTVITTCPTPTSLVPPKTIEGFDLGPVEGHQRHSTSVNDSANQDDPLIPGRPGFACEVIWFEGMSTDTQEPIYAQDTTFVCDQVWEVQRKHSFYYKYTLLEEKEDGSATQPAMEEFIQSLQGRGGIIKLLALDRNRAAPEVFESLPKNMRPASSTLTSTTSTSEPKEAQMSLTYSGPYFLEASAAGVNKGLGLRKYCEANQISRDDVVAFGDLLNDAEMLQYAGMGLCMGNGHEDMKMLADRVIGTNAEDGVAKEIESWFV</sequence>
<dbReference type="InterPro" id="IPR023214">
    <property type="entry name" value="HAD_sf"/>
</dbReference>
<name>A0A9P6UBL5_9FUNG</name>
<dbReference type="PROSITE" id="PS01228">
    <property type="entry name" value="COF_1"/>
    <property type="match status" value="1"/>
</dbReference>
<dbReference type="OrthoDB" id="27226at2759"/>
<dbReference type="Proteomes" id="UP000726737">
    <property type="component" value="Unassembled WGS sequence"/>
</dbReference>
<dbReference type="PANTHER" id="PTHR10000:SF8">
    <property type="entry name" value="HAD SUPERFAMILY HYDROLASE-LIKE, TYPE 3"/>
    <property type="match status" value="1"/>
</dbReference>
<dbReference type="GO" id="GO:0016791">
    <property type="term" value="F:phosphatase activity"/>
    <property type="evidence" value="ECO:0007669"/>
    <property type="project" value="TreeGrafter"/>
</dbReference>